<keyword evidence="2" id="KW-0472">Membrane</keyword>
<name>A0A4Z0R0W9_9FIRM</name>
<dbReference type="InterPro" id="IPR000415">
    <property type="entry name" value="Nitroreductase-like"/>
</dbReference>
<dbReference type="InterPro" id="IPR029479">
    <property type="entry name" value="Nitroreductase"/>
</dbReference>
<feature type="transmembrane region" description="Helical" evidence="2">
    <location>
        <begin position="113"/>
        <end position="135"/>
    </location>
</feature>
<keyword evidence="2" id="KW-1133">Transmembrane helix</keyword>
<evidence type="ECO:0000256" key="2">
    <source>
        <dbReference type="SAM" id="Phobius"/>
    </source>
</evidence>
<dbReference type="EMBL" id="SPQQ01000009">
    <property type="protein sequence ID" value="TGE36179.1"/>
    <property type="molecule type" value="Genomic_DNA"/>
</dbReference>
<evidence type="ECO:0000256" key="1">
    <source>
        <dbReference type="ARBA" id="ARBA00023027"/>
    </source>
</evidence>
<keyword evidence="1" id="KW-0520">NAD</keyword>
<dbReference type="GO" id="GO:0046256">
    <property type="term" value="P:2,4,6-trinitrotoluene catabolic process"/>
    <property type="evidence" value="ECO:0007669"/>
    <property type="project" value="TreeGrafter"/>
</dbReference>
<proteinExistence type="predicted"/>
<dbReference type="PANTHER" id="PTHR23026:SF125">
    <property type="entry name" value="OXYGEN-INSENSITIVE NAD(P)H NITROREDUCTASE"/>
    <property type="match status" value="1"/>
</dbReference>
<dbReference type="AlphaFoldDB" id="A0A4Z0R0W9"/>
<protein>
    <submittedName>
        <fullName evidence="4">Nitroreductase family protein</fullName>
    </submittedName>
</protein>
<dbReference type="Proteomes" id="UP000298460">
    <property type="component" value="Unassembled WGS sequence"/>
</dbReference>
<dbReference type="Gene3D" id="3.40.109.10">
    <property type="entry name" value="NADH Oxidase"/>
    <property type="match status" value="1"/>
</dbReference>
<gene>
    <name evidence="4" type="ORF">E4K67_21880</name>
</gene>
<dbReference type="RefSeq" id="WP_135550621.1">
    <property type="nucleotide sequence ID" value="NZ_SPQQ01000009.1"/>
</dbReference>
<reference evidence="4 5" key="1">
    <citation type="submission" date="2019-03" db="EMBL/GenBank/DDBJ databases">
        <title>Draft Genome Sequence of Desulfosporosinus fructosivorans Strain 63.6F, Isolated from Marine Sediment in the Baltic Sea.</title>
        <authorList>
            <person name="Hausmann B."/>
            <person name="Vandieken V."/>
            <person name="Pjevac P."/>
            <person name="Schreck K."/>
            <person name="Herbold C.W."/>
            <person name="Loy A."/>
        </authorList>
    </citation>
    <scope>NUCLEOTIDE SEQUENCE [LARGE SCALE GENOMIC DNA]</scope>
    <source>
        <strain evidence="4 5">63.6F</strain>
    </source>
</reference>
<feature type="domain" description="Nitroreductase" evidence="3">
    <location>
        <begin position="7"/>
        <end position="160"/>
    </location>
</feature>
<dbReference type="OrthoDB" id="9812105at2"/>
<dbReference type="GO" id="GO:0005829">
    <property type="term" value="C:cytosol"/>
    <property type="evidence" value="ECO:0007669"/>
    <property type="project" value="TreeGrafter"/>
</dbReference>
<evidence type="ECO:0000313" key="5">
    <source>
        <dbReference type="Proteomes" id="UP000298460"/>
    </source>
</evidence>
<keyword evidence="5" id="KW-1185">Reference proteome</keyword>
<dbReference type="Pfam" id="PF00881">
    <property type="entry name" value="Nitroreductase"/>
    <property type="match status" value="1"/>
</dbReference>
<keyword evidence="2" id="KW-0812">Transmembrane</keyword>
<evidence type="ECO:0000259" key="3">
    <source>
        <dbReference type="Pfam" id="PF00881"/>
    </source>
</evidence>
<organism evidence="4 5">
    <name type="scientific">Desulfosporosinus fructosivorans</name>
    <dbReference type="NCBI Taxonomy" id="2018669"/>
    <lineage>
        <taxon>Bacteria</taxon>
        <taxon>Bacillati</taxon>
        <taxon>Bacillota</taxon>
        <taxon>Clostridia</taxon>
        <taxon>Eubacteriales</taxon>
        <taxon>Desulfitobacteriaceae</taxon>
        <taxon>Desulfosporosinus</taxon>
    </lineage>
</organism>
<accession>A0A4Z0R0W9</accession>
<sequence>MNVMEAIAKRQSCRAYTGEQITQEELSVILKAANAAPVGKGSYEDVKLTVIQNSSLLTKLDKAAEEMLRGQVPHPMPHPTYEAPTLILVTVKPQEGPLAGVPYCNASCIMENMWLAATELGLGSVFLMGVAMAFSGNKELSDEAKIPEGFAPVALLAVGKPAQPLKDRELTDTKIVVEFV</sequence>
<comment type="caution">
    <text evidence="4">The sequence shown here is derived from an EMBL/GenBank/DDBJ whole genome shotgun (WGS) entry which is preliminary data.</text>
</comment>
<dbReference type="PANTHER" id="PTHR23026">
    <property type="entry name" value="NADPH NITROREDUCTASE"/>
    <property type="match status" value="1"/>
</dbReference>
<evidence type="ECO:0000313" key="4">
    <source>
        <dbReference type="EMBL" id="TGE36179.1"/>
    </source>
</evidence>
<dbReference type="SUPFAM" id="SSF55469">
    <property type="entry name" value="FMN-dependent nitroreductase-like"/>
    <property type="match status" value="1"/>
</dbReference>
<dbReference type="GO" id="GO:0046857">
    <property type="term" value="F:oxidoreductase activity, acting on other nitrogenous compounds as donors, with NAD or NADP as acceptor"/>
    <property type="evidence" value="ECO:0007669"/>
    <property type="project" value="TreeGrafter"/>
</dbReference>
<dbReference type="InterPro" id="IPR050627">
    <property type="entry name" value="Nitroreductase/BluB"/>
</dbReference>